<dbReference type="Proteomes" id="UP000283530">
    <property type="component" value="Unassembled WGS sequence"/>
</dbReference>
<evidence type="ECO:0000256" key="2">
    <source>
        <dbReference type="ARBA" id="ARBA00007638"/>
    </source>
</evidence>
<feature type="region of interest" description="Disordered" evidence="6">
    <location>
        <begin position="2159"/>
        <end position="2189"/>
    </location>
</feature>
<comment type="subcellular location">
    <subcellularLocation>
        <location evidence="1">Plastid</location>
        <location evidence="1">Chloroplast</location>
    </subcellularLocation>
</comment>
<feature type="transmembrane region" description="Helical" evidence="7">
    <location>
        <begin position="1467"/>
        <end position="1497"/>
    </location>
</feature>
<keyword evidence="4" id="KW-0150">Chloroplast</keyword>
<dbReference type="GO" id="GO:0009507">
    <property type="term" value="C:chloroplast"/>
    <property type="evidence" value="ECO:0007669"/>
    <property type="project" value="UniProtKB-SubCell"/>
</dbReference>
<evidence type="ECO:0000256" key="1">
    <source>
        <dbReference type="ARBA" id="ARBA00004229"/>
    </source>
</evidence>
<comment type="caution">
    <text evidence="8">The sequence shown here is derived from an EMBL/GenBank/DDBJ whole genome shotgun (WGS) entry which is preliminary data.</text>
</comment>
<evidence type="ECO:0000313" key="9">
    <source>
        <dbReference type="Proteomes" id="UP000283530"/>
    </source>
</evidence>
<feature type="compositionally biased region" description="Low complexity" evidence="6">
    <location>
        <begin position="2171"/>
        <end position="2183"/>
    </location>
</feature>
<feature type="transmembrane region" description="Helical" evidence="7">
    <location>
        <begin position="1005"/>
        <end position="1030"/>
    </location>
</feature>
<sequence length="2966" mass="310635">MRLSSASCSLFPLLSRPPGRGPYPSRLFAASSLALRRASARPPVSRLIRCFFLSPPPFPPRPGLLAFSHNAPWPPLLPPAPFRWLACSLPGALLPLPCFALGFVPPLPLASFSLLVARPPLVRRPLAPRPLGLPALPPRLAGVFRPCSWRPPSSGSAPSGCPRAPPPALSCLSSLLRPSRLFSVPVRRPLRPCAPPFLASWRSRPASPFSCLPLPPFASPPLLNPSFPLRFALWPPLPASVSCLFASSPCASPLSCSASLGFPAAAALRLLRPPPASRPFAWLPLPPLLSPSRPTPPRLAWARPRRPAASSLLSLLPSPVPAPFLSPGSSVLPPAALPSFFFASLPRVCLRPPPFAFSPGFLLLPFSRPPSSVVVPACLFPSFRPRFRRRPRPPACALAPSALLRSPSPCAAPLRVLLLSPAAPLPLVVSAGCAPPLSPLPRSFPSCLRPSSAPLSALPVLPPLPLALFLLPRFVVPAPASPSLFFAPPLPLPFWSPFCLGPRGARPSLLPVPGVLPPPPLSALALAVGLCRPPRPPSSPYRRPLLRRGWGPLAPPFLPCWLSAPWPFLGRSPFVSCSAPSLFLAARSLPRLPLSAPRPPVPRLAALAPPCVPLFVVASFARPSLLVSPAPRSAPPLPASGAPPLVLPSFAPPPHTLPPRVAVPPPLPPLCSLALSGPSLSSPARGLPRVALVPSALPAFVALVRLPFPAPLLLGSSLLPSPSGPFMLLPPLVAALPSPPRSLFLLRGCLAPPPPPSAPPAAPFWVACPFPGRARPDTAFLPFSSPRACRFPSVPARSCLRPCLPLRPVPCFALSLFGLGSFRPPPAPASPLLPWSFPALPPSSSSARPRAGFVAPCFLFPLSFPFRLFRARSRSLPLLSFSLASFPLALSGSPALCVSLAPVPGFPPLCPRSLCLCPSLRLFLFCVWPRPSLWPPPLLRPFLCPPSFAPAVFGLPLLPPAWPVLFLVSLLFPSALAASLPLPVLLCLLSRAFLPSCLPSPARGFVSVFCCLFFPACSLLCSAPAFFPCFRLRFTPLFPPRFRSLGSAFAVFSSAVPRRALRVPAVPASVFFFSGLPPPPFFWLFAPLLSGGSRPLCPLSLPAVPPPFLASGFPRLFSVSLPSRLAFCFLPFPCVAVFPPFSCSAWPSCLFPLPPLASLGFRPRVPRRASPPCSLPRPCSAPVAVFRLVCCPGPRPGPPLPCFPSCPLALSSFRLASLSPAALLSPGRLLPSPSAPFVLGFALPFPCFSRFPWPPPLLPVLAPPLPRPRPPLLPLLSSARLSGSSPPVLSPPGSSFPFLLFLRLPPVLVPSGPSPVSPPCFPLPRFLVLWPLSRPAAFGFLGCSWPRCPLRPPSCPSPAPSLRFSPPPAPRSLLSPSLGPFPRSRLSSLLPLRPAASLGPLPSRSPVPLAPFPLFASAPRRRFFFFPPSAAPLPLFSSAPRALSRSLPLPSFFAPPPAPFCVCLCSFGLFLSFLLFFFLSFLCFFLSLFFPSLFFFLPFPPSFRPLGLLLSPLPPFLLARGVRPPSACFFAPPSSVPSSVFSSSSLPSVPRLPPSRPFSSVCLALLPFPFPSALLPRPLPPWLPPCRVGVRFSLRFCPLRLGLPFLPAPGFRALARRPRSFRCPLLCCRALSLCSARLRPARGRPGAGPVSRPARSFLFSSSSFVLPARCVLSSVLPCWPPSSLLSLWPAAPGGLRGPRLVPCAPPGGPLFPLSPWLLALPCRWPLLSLRLPPSFPGGPSLPARPAARPFPLLSRSALSFSSSSLPPCRRSCWGSPSPFCRAASCLCSSAPPPRPLSFFRGLPRAWPPLRPLAWPLPRAVAPVPSALVRSLAPAAGVAPSRLALVLLPLFFSPSRVGFFSSPSRLAPAAPPLLPVPPARFRSGPSSGFSAPLCSGSPPSSLLFPLGAVAPCLPFFPFFSSPSSCAPPSRLRVVPAAWRCVSRPFAFGFVRSLSRWGPGRALPPRSRVPLPWWPSSVRACFSLPPRPVRFFSFALLPRRARLRLAPRLVGLPCAGRAGSLAGRALPAPLPRLAPRLGLPAPSASALSPPRPLGPSCPSASPGAFAPGSGCPLAACLPPARRPGRGVSRGGRVRPASAPALGRGPPPGPGCSSPVGCGAPGGLCPRRGLRLLRSLVRPSLPPALLRRWSARLLRALGLRPGPASSGRPPWGLFRPGRPPAGALPRGGRRPPGRALLFPGAAALPVSAASASAPSVPAAAVRPRLPAFSGLLGRPASVGGFSRPPSPPRAPPWPGGGPSPAGVRSGPRAFPVARCPASRSATPPPGARPLLGRPCPCAPPARGAPGLRSPVVLAVPAGSSALCVSPRAVLSLPRSVSRLGRPFARLPLPGLAGGPPPRWRLWFPSLPRAAPSPGLPCRASSCPRGVPSGPRPPVVPGCRPLVPSGVGFRPAPRAPLVFRLPPCVWPPAPPAGAPPAAGAAAVRPPAPSALGAPRVPLAGPRVALRPGARSLPPPRPPFGLPAAPRLPAAGLARPRRSALRRCLRSRALSPPPVPLWALALPAVVPFPARRGLPPAGLVPGVPSSPGRRPGRCGWLPSFSGRAPAARSVCAPLGAGRLLSFLAGAVRPAPALLLLGRPPLLGSPFFRPPVPPVWRPGGAPGPRGLGFLSLLASRASPWGARPGSSLRGRARPLLLASLCLGCAGSPPPGSFPVLLRACPGAVAPPGPLRLASSSCSPRRLPPPLLLRRLAGALPVRSPVAPPFSSLVGSGRSGGAPPGSSLLAPPTPPFSVSGPLSLAPRFRFGLPGPLAPVPRLFPPPPSALPLFLLGAGGLVPFAPFFFLLFPRRSGARRPPSAFPPPPFPPGRPCPSFSFPPGPGAWLSPSAACLVSLPPFLVFAPLRPSARPPLRALGCVSFSLSLASPWAPVCPRLFACLGLGPAVMYAAPAECSPIPIFDQARHLFFLLVATCRALASLSPAGWRAEVFSVRSCGAGANISLALRSWFDILAPV</sequence>
<feature type="region of interest" description="Disordered" evidence="6">
    <location>
        <begin position="2464"/>
        <end position="2483"/>
    </location>
</feature>
<feature type="compositionally biased region" description="Low complexity" evidence="6">
    <location>
        <begin position="2091"/>
        <end position="2101"/>
    </location>
</feature>
<comment type="similarity">
    <text evidence="2">Belongs to the ycf68 family.</text>
</comment>
<keyword evidence="5" id="KW-0934">Plastid</keyword>
<feature type="transmembrane region" description="Helical" evidence="7">
    <location>
        <begin position="2778"/>
        <end position="2800"/>
    </location>
</feature>
<keyword evidence="7" id="KW-0472">Membrane</keyword>
<feature type="compositionally biased region" description="Pro residues" evidence="6">
    <location>
        <begin position="2241"/>
        <end position="2254"/>
    </location>
</feature>
<evidence type="ECO:0000256" key="6">
    <source>
        <dbReference type="SAM" id="MobiDB-lite"/>
    </source>
</evidence>
<evidence type="ECO:0000256" key="5">
    <source>
        <dbReference type="ARBA" id="ARBA00022640"/>
    </source>
</evidence>
<feature type="region of interest" description="Disordered" evidence="6">
    <location>
        <begin position="2235"/>
        <end position="2264"/>
    </location>
</feature>
<evidence type="ECO:0000313" key="8">
    <source>
        <dbReference type="EMBL" id="RWR98196.1"/>
    </source>
</evidence>
<dbReference type="InterPro" id="IPR022546">
    <property type="entry name" value="Uncharacterised_Ycf68"/>
</dbReference>
<dbReference type="Pfam" id="PF10839">
    <property type="entry name" value="DUF2647"/>
    <property type="match status" value="1"/>
</dbReference>
<dbReference type="EMBL" id="QPKB01000796">
    <property type="protein sequence ID" value="RWR98196.1"/>
    <property type="molecule type" value="Genomic_DNA"/>
</dbReference>
<proteinExistence type="inferred from homology"/>
<organism evidence="8 9">
    <name type="scientific">Cinnamomum micranthum f. kanehirae</name>
    <dbReference type="NCBI Taxonomy" id="337451"/>
    <lineage>
        <taxon>Eukaryota</taxon>
        <taxon>Viridiplantae</taxon>
        <taxon>Streptophyta</taxon>
        <taxon>Embryophyta</taxon>
        <taxon>Tracheophyta</taxon>
        <taxon>Spermatophyta</taxon>
        <taxon>Magnoliopsida</taxon>
        <taxon>Magnoliidae</taxon>
        <taxon>Laurales</taxon>
        <taxon>Lauraceae</taxon>
        <taxon>Cinnamomum</taxon>
    </lineage>
</organism>
<name>A0A3S4Q306_9MAGN</name>
<reference evidence="8 9" key="1">
    <citation type="journal article" date="2019" name="Nat. Plants">
        <title>Stout camphor tree genome fills gaps in understanding of flowering plant genome evolution.</title>
        <authorList>
            <person name="Chaw S.M."/>
            <person name="Liu Y.C."/>
            <person name="Wu Y.W."/>
            <person name="Wang H.Y."/>
            <person name="Lin C.I."/>
            <person name="Wu C.S."/>
            <person name="Ke H.M."/>
            <person name="Chang L.Y."/>
            <person name="Hsu C.Y."/>
            <person name="Yang H.T."/>
            <person name="Sudianto E."/>
            <person name="Hsu M.H."/>
            <person name="Wu K.P."/>
            <person name="Wang L.N."/>
            <person name="Leebens-Mack J.H."/>
            <person name="Tsai I.J."/>
        </authorList>
    </citation>
    <scope>NUCLEOTIDE SEQUENCE [LARGE SCALE GENOMIC DNA]</scope>
    <source>
        <strain evidence="9">cv. Chaw 1501</strain>
        <tissue evidence="8">Young leaves</tissue>
    </source>
</reference>
<keyword evidence="7" id="KW-1133">Transmembrane helix</keyword>
<gene>
    <name evidence="8" type="ORF">CKAN_02770500</name>
</gene>
<evidence type="ECO:0000256" key="3">
    <source>
        <dbReference type="ARBA" id="ARBA00021456"/>
    </source>
</evidence>
<keyword evidence="9" id="KW-1185">Reference proteome</keyword>
<evidence type="ECO:0000256" key="4">
    <source>
        <dbReference type="ARBA" id="ARBA00022528"/>
    </source>
</evidence>
<evidence type="ECO:0000256" key="7">
    <source>
        <dbReference type="SAM" id="Phobius"/>
    </source>
</evidence>
<feature type="transmembrane region" description="Helical" evidence="7">
    <location>
        <begin position="965"/>
        <end position="993"/>
    </location>
</feature>
<dbReference type="STRING" id="337451.A0A3S4Q306"/>
<protein>
    <recommendedName>
        <fullName evidence="3">Uncharacterized protein ycf68</fullName>
    </recommendedName>
</protein>
<accession>A0A3S4Q306</accession>
<feature type="region of interest" description="Disordered" evidence="6">
    <location>
        <begin position="2080"/>
        <end position="2109"/>
    </location>
</feature>
<keyword evidence="7" id="KW-0812">Transmembrane</keyword>